<dbReference type="HOGENOM" id="CLU_2590974_0_0_1"/>
<proteinExistence type="predicted"/>
<evidence type="ECO:0000313" key="1">
    <source>
        <dbReference type="EMBL" id="ESA08397.1"/>
    </source>
</evidence>
<gene>
    <name evidence="1" type="ORF">GLOINDRAFT_349118</name>
</gene>
<dbReference type="AlphaFoldDB" id="U9TLR7"/>
<protein>
    <submittedName>
        <fullName evidence="1">Uncharacterized protein</fullName>
    </submittedName>
</protein>
<name>U9TLR7_RHIID</name>
<accession>U9TLR7</accession>
<reference evidence="1" key="1">
    <citation type="submission" date="2013-07" db="EMBL/GenBank/DDBJ databases">
        <title>The genome of an arbuscular mycorrhizal fungus provides insights into the evolution of the oldest plant symbiosis.</title>
        <authorList>
            <consortium name="DOE Joint Genome Institute"/>
            <person name="Tisserant E."/>
            <person name="Malbreil M."/>
            <person name="Kuo A."/>
            <person name="Kohler A."/>
            <person name="Symeonidi A."/>
            <person name="Balestrini R."/>
            <person name="Charron P."/>
            <person name="Duensing N."/>
            <person name="Frei-dit-Frey N."/>
            <person name="Gianinazzi-Pearson V."/>
            <person name="Gilbert B."/>
            <person name="Handa Y."/>
            <person name="Hijri M."/>
            <person name="Kaul R."/>
            <person name="Kawaguchi M."/>
            <person name="Krajinski F."/>
            <person name="Lammers P."/>
            <person name="Lapierre D."/>
            <person name="Masclaux F.G."/>
            <person name="Murat C."/>
            <person name="Morin E."/>
            <person name="Ndikumana S."/>
            <person name="Pagni M."/>
            <person name="Petitpierre D."/>
            <person name="Requena N."/>
            <person name="Rosikiewicz P."/>
            <person name="Riley R."/>
            <person name="Saito K."/>
            <person name="San Clemente H."/>
            <person name="Shapiro H."/>
            <person name="van Tuinen D."/>
            <person name="Becard G."/>
            <person name="Bonfante P."/>
            <person name="Paszkowski U."/>
            <person name="Shachar-Hill Y."/>
            <person name="Young J.P."/>
            <person name="Sanders I.R."/>
            <person name="Henrissat B."/>
            <person name="Rensing S.A."/>
            <person name="Grigoriev I.V."/>
            <person name="Corradi N."/>
            <person name="Roux C."/>
            <person name="Martin F."/>
        </authorList>
    </citation>
    <scope>NUCLEOTIDE SEQUENCE</scope>
    <source>
        <strain evidence="1">DAOM 197198</strain>
    </source>
</reference>
<organism evidence="1">
    <name type="scientific">Rhizophagus irregularis (strain DAOM 181602 / DAOM 197198 / MUCL 43194)</name>
    <name type="common">Arbuscular mycorrhizal fungus</name>
    <name type="synonym">Glomus intraradices</name>
    <dbReference type="NCBI Taxonomy" id="747089"/>
    <lineage>
        <taxon>Eukaryota</taxon>
        <taxon>Fungi</taxon>
        <taxon>Fungi incertae sedis</taxon>
        <taxon>Mucoromycota</taxon>
        <taxon>Glomeromycotina</taxon>
        <taxon>Glomeromycetes</taxon>
        <taxon>Glomerales</taxon>
        <taxon>Glomeraceae</taxon>
        <taxon>Rhizophagus</taxon>
    </lineage>
</organism>
<dbReference type="EMBL" id="KI289253">
    <property type="protein sequence ID" value="ESA08397.1"/>
    <property type="molecule type" value="Genomic_DNA"/>
</dbReference>
<sequence>MELLNISDINENFRNIFIKFNEKFNYTLKELRLEKSLLKEFILLDKKELWNSRTFKINEVKNFKYTAYEEIFGSPYYKYT</sequence>
<dbReference type="VEuPathDB" id="FungiDB:RhiirFUN_014259"/>